<dbReference type="Proteomes" id="UP000189437">
    <property type="component" value="Unassembled WGS sequence"/>
</dbReference>
<protein>
    <recommendedName>
        <fullName evidence="3">CdiI family contact-dependent growth inhibition immunity protein</fullName>
    </recommendedName>
</protein>
<dbReference type="InterPro" id="IPR009888">
    <property type="entry name" value="CdiI_Proteobact"/>
</dbReference>
<gene>
    <name evidence="1" type="ORF">BKK48_07975</name>
</gene>
<reference evidence="1 2" key="1">
    <citation type="submission" date="2016-10" db="EMBL/GenBank/DDBJ databases">
        <title>Rodentibacter gen. nov. and new species.</title>
        <authorList>
            <person name="Christensen H."/>
        </authorList>
    </citation>
    <scope>NUCLEOTIDE SEQUENCE [LARGE SCALE GENOMIC DNA]</scope>
    <source>
        <strain evidence="1 2">Ac69</strain>
    </source>
</reference>
<dbReference type="SUPFAM" id="SSF160207">
    <property type="entry name" value="NMB0488-like"/>
    <property type="match status" value="1"/>
</dbReference>
<dbReference type="CDD" id="cd13445">
    <property type="entry name" value="CDI_inhibitor_EC869_like"/>
    <property type="match status" value="1"/>
</dbReference>
<name>A0A1V3I7Z6_9PAST</name>
<dbReference type="Gene3D" id="3.40.1590.10">
    <property type="entry name" value="NMB0488-like"/>
    <property type="match status" value="1"/>
</dbReference>
<sequence>MNKSKNVLVRINKDFLLVTSFIKGMLSMTNPDQEFIFNPVDISDIDLGRLIREKFNEGKEMPVKEFLALFHSEKIKGLQKKLENEMKLLYGYKSRKSIYKDMNFLSLELNDSDISVSPLHQDSLDGFTGISNPDGTQLEFKYDINISDEELGKAVREAIKYCTSIYR</sequence>
<dbReference type="STRING" id="1908258.BKK48_07975"/>
<keyword evidence="2" id="KW-1185">Reference proteome</keyword>
<proteinExistence type="predicted"/>
<dbReference type="InterPro" id="IPR037891">
    <property type="entry name" value="Cdil-like_sf"/>
</dbReference>
<comment type="caution">
    <text evidence="1">The sequence shown here is derived from an EMBL/GenBank/DDBJ whole genome shotgun (WGS) entry which is preliminary data.</text>
</comment>
<evidence type="ECO:0008006" key="3">
    <source>
        <dbReference type="Google" id="ProtNLM"/>
    </source>
</evidence>
<evidence type="ECO:0000313" key="2">
    <source>
        <dbReference type="Proteomes" id="UP000189437"/>
    </source>
</evidence>
<dbReference type="Pfam" id="PF07262">
    <property type="entry name" value="CdiI"/>
    <property type="match status" value="1"/>
</dbReference>
<dbReference type="EMBL" id="MLHH01000017">
    <property type="protein sequence ID" value="OOF36043.1"/>
    <property type="molecule type" value="Genomic_DNA"/>
</dbReference>
<dbReference type="RefSeq" id="WP_077427615.1">
    <property type="nucleotide sequence ID" value="NZ_MLHH01000017.1"/>
</dbReference>
<accession>A0A1V3I7Z6</accession>
<dbReference type="AlphaFoldDB" id="A0A1V3I7Z6"/>
<organism evidence="1 2">
    <name type="scientific">Rodentibacter heidelbergensis</name>
    <dbReference type="NCBI Taxonomy" id="1908258"/>
    <lineage>
        <taxon>Bacteria</taxon>
        <taxon>Pseudomonadati</taxon>
        <taxon>Pseudomonadota</taxon>
        <taxon>Gammaproteobacteria</taxon>
        <taxon>Pasteurellales</taxon>
        <taxon>Pasteurellaceae</taxon>
        <taxon>Rodentibacter</taxon>
    </lineage>
</organism>
<dbReference type="OrthoDB" id="5677918at2"/>
<evidence type="ECO:0000313" key="1">
    <source>
        <dbReference type="EMBL" id="OOF36043.1"/>
    </source>
</evidence>